<dbReference type="InterPro" id="IPR011990">
    <property type="entry name" value="TPR-like_helical_dom_sf"/>
</dbReference>
<dbReference type="InterPro" id="IPR002893">
    <property type="entry name" value="Znf_MYND"/>
</dbReference>
<keyword evidence="3" id="KW-0862">Zinc</keyword>
<comment type="caution">
    <text evidence="6">The sequence shown here is derived from an EMBL/GenBank/DDBJ whole genome shotgun (WGS) entry which is preliminary data.</text>
</comment>
<dbReference type="Gene3D" id="6.10.140.2220">
    <property type="match status" value="1"/>
</dbReference>
<dbReference type="Pfam" id="PF08238">
    <property type="entry name" value="Sel1"/>
    <property type="match status" value="3"/>
</dbReference>
<dbReference type="PROSITE" id="PS50865">
    <property type="entry name" value="ZF_MYND_2"/>
    <property type="match status" value="1"/>
</dbReference>
<dbReference type="SUPFAM" id="SSF81901">
    <property type="entry name" value="HCP-like"/>
    <property type="match status" value="1"/>
</dbReference>
<dbReference type="SMART" id="SM00671">
    <property type="entry name" value="SEL1"/>
    <property type="match status" value="2"/>
</dbReference>
<keyword evidence="1" id="KW-0479">Metal-binding</keyword>
<protein>
    <submittedName>
        <fullName evidence="6">Tetratricopeptide repeat domain 4</fullName>
    </submittedName>
</protein>
<evidence type="ECO:0000256" key="3">
    <source>
        <dbReference type="ARBA" id="ARBA00022833"/>
    </source>
</evidence>
<feature type="domain" description="MYND-type" evidence="5">
    <location>
        <begin position="388"/>
        <end position="426"/>
    </location>
</feature>
<evidence type="ECO:0000256" key="4">
    <source>
        <dbReference type="PROSITE-ProRule" id="PRU00134"/>
    </source>
</evidence>
<proteinExistence type="predicted"/>
<evidence type="ECO:0000313" key="7">
    <source>
        <dbReference type="Proteomes" id="UP001054902"/>
    </source>
</evidence>
<reference evidence="6 7" key="1">
    <citation type="journal article" date="2021" name="Sci. Rep.">
        <title>The genome of the diatom Chaetoceros tenuissimus carries an ancient integrated fragment of an extant virus.</title>
        <authorList>
            <person name="Hongo Y."/>
            <person name="Kimura K."/>
            <person name="Takaki Y."/>
            <person name="Yoshida Y."/>
            <person name="Baba S."/>
            <person name="Kobayashi G."/>
            <person name="Nagasaki K."/>
            <person name="Hano T."/>
            <person name="Tomaru Y."/>
        </authorList>
    </citation>
    <scope>NUCLEOTIDE SEQUENCE [LARGE SCALE GENOMIC DNA]</scope>
    <source>
        <strain evidence="6 7">NIES-3715</strain>
    </source>
</reference>
<sequence>MKICSICKEQLLKESYSKKQWLRPASTRKCSNCVLQEEQKSKAALLEQRNQEGSGAVTTIREFQKLKLEEELEKKHRKPPRQTEEILGKIEEHSRPSAKVLQELLDGIEYERNFNKVYVDAVKQLHDEKFSSSRPPQTFESKEMLQLGRQYFLNGSSTVSPFHLVKVNLERPGLECNLGLKFEQHESVFMYVGECYFTPEDLWYFAHHFRKGNHKGRLPIEVDEDVPDHRSILMCPFCANLLDATVERKYVMVGKLLSTFNPQKGMGITCRPQLCCMSCFVDNQVKTGHDFEEFPHGCEEYGVKNLSKKVLKSSPYPLNSSSVPFARELFAWSYESGISIAWMEDMMKTFMSIQNDVFKDSTVKISKSKTKKAGMLVAKTKNKKLHQCYGCGRREADTSVCSACKNTYYCSKECQRRHWKVHQKSCSKENFIEALPSEEIIIIKNGKEDEKATKCRSNFCNSCSQLKRDDGSEVYCLCCGSYMYCGPCNGKPENNDGKANDGIPLSYLKACSLGCANKLKEFARPDEPTLHIHLSMLLDKYPIGKHVNNTRLKFVQLILNGVLVENALVEKDEQLQYAKNELLWLANNLDYAPAQLALACLQDPICHEDGDYYDGPIVVEYCYPTTKKMHFAPAPEDAKKYYERACEQKLPSALAVVGEFYMKGRNPIFPQDLSKGMKMLEEAAEMEHMDSMILMTKAYHNIDAIRDKGKAMKFLRKAADNGHFKAMLTVIEKVSREASDDKLKMSAEKYLAVLEKSRDINIFKTGLELY</sequence>
<evidence type="ECO:0000313" key="6">
    <source>
        <dbReference type="EMBL" id="GFH56971.1"/>
    </source>
</evidence>
<dbReference type="Gene3D" id="1.25.40.10">
    <property type="entry name" value="Tetratricopeptide repeat domain"/>
    <property type="match status" value="1"/>
</dbReference>
<name>A0AAD3HB86_9STRA</name>
<dbReference type="GO" id="GO:0008270">
    <property type="term" value="F:zinc ion binding"/>
    <property type="evidence" value="ECO:0007669"/>
    <property type="project" value="UniProtKB-KW"/>
</dbReference>
<evidence type="ECO:0000259" key="5">
    <source>
        <dbReference type="PROSITE" id="PS50865"/>
    </source>
</evidence>
<gene>
    <name evidence="6" type="ORF">CTEN210_13447</name>
</gene>
<dbReference type="Proteomes" id="UP001054902">
    <property type="component" value="Unassembled WGS sequence"/>
</dbReference>
<keyword evidence="2 4" id="KW-0863">Zinc-finger</keyword>
<dbReference type="Pfam" id="PF01753">
    <property type="entry name" value="zf-MYND"/>
    <property type="match status" value="1"/>
</dbReference>
<dbReference type="SUPFAM" id="SSF144232">
    <property type="entry name" value="HIT/MYND zinc finger-like"/>
    <property type="match status" value="1"/>
</dbReference>
<evidence type="ECO:0000256" key="1">
    <source>
        <dbReference type="ARBA" id="ARBA00022723"/>
    </source>
</evidence>
<dbReference type="InterPro" id="IPR006597">
    <property type="entry name" value="Sel1-like"/>
</dbReference>
<accession>A0AAD3HB86</accession>
<keyword evidence="7" id="KW-1185">Reference proteome</keyword>
<evidence type="ECO:0000256" key="2">
    <source>
        <dbReference type="ARBA" id="ARBA00022771"/>
    </source>
</evidence>
<organism evidence="6 7">
    <name type="scientific">Chaetoceros tenuissimus</name>
    <dbReference type="NCBI Taxonomy" id="426638"/>
    <lineage>
        <taxon>Eukaryota</taxon>
        <taxon>Sar</taxon>
        <taxon>Stramenopiles</taxon>
        <taxon>Ochrophyta</taxon>
        <taxon>Bacillariophyta</taxon>
        <taxon>Coscinodiscophyceae</taxon>
        <taxon>Chaetocerotophycidae</taxon>
        <taxon>Chaetocerotales</taxon>
        <taxon>Chaetocerotaceae</taxon>
        <taxon>Chaetoceros</taxon>
    </lineage>
</organism>
<dbReference type="AlphaFoldDB" id="A0AAD3HB86"/>
<dbReference type="EMBL" id="BLLK01000057">
    <property type="protein sequence ID" value="GFH56971.1"/>
    <property type="molecule type" value="Genomic_DNA"/>
</dbReference>